<dbReference type="PANTHER" id="PTHR30250:SF11">
    <property type="entry name" value="O-ANTIGEN TRANSPORTER-RELATED"/>
    <property type="match status" value="1"/>
</dbReference>
<comment type="subcellular location">
    <subcellularLocation>
        <location evidence="1">Cell membrane</location>
        <topology evidence="1">Multi-pass membrane protein</topology>
    </subcellularLocation>
</comment>
<dbReference type="GO" id="GO:0005886">
    <property type="term" value="C:plasma membrane"/>
    <property type="evidence" value="ECO:0007669"/>
    <property type="project" value="UniProtKB-SubCell"/>
</dbReference>
<accession>A0A0W1AQU3</accession>
<dbReference type="InterPro" id="IPR050833">
    <property type="entry name" value="Poly_Biosynth_Transport"/>
</dbReference>
<feature type="transmembrane region" description="Helical" evidence="6">
    <location>
        <begin position="182"/>
        <end position="203"/>
    </location>
</feature>
<evidence type="ECO:0000256" key="1">
    <source>
        <dbReference type="ARBA" id="ARBA00004651"/>
    </source>
</evidence>
<comment type="caution">
    <text evidence="7">The sequence shown here is derived from an EMBL/GenBank/DDBJ whole genome shotgun (WGS) entry which is preliminary data.</text>
</comment>
<evidence type="ECO:0000313" key="8">
    <source>
        <dbReference type="Proteomes" id="UP000054709"/>
    </source>
</evidence>
<evidence type="ECO:0000256" key="3">
    <source>
        <dbReference type="ARBA" id="ARBA00022692"/>
    </source>
</evidence>
<feature type="transmembrane region" description="Helical" evidence="6">
    <location>
        <begin position="7"/>
        <end position="31"/>
    </location>
</feature>
<proteinExistence type="predicted"/>
<dbReference type="GO" id="GO:0016853">
    <property type="term" value="F:isomerase activity"/>
    <property type="evidence" value="ECO:0007669"/>
    <property type="project" value="UniProtKB-KW"/>
</dbReference>
<dbReference type="RefSeq" id="WP_060626545.1">
    <property type="nucleotide sequence ID" value="NZ_LCZJ02000043.1"/>
</dbReference>
<evidence type="ECO:0000256" key="6">
    <source>
        <dbReference type="SAM" id="Phobius"/>
    </source>
</evidence>
<dbReference type="OrthoDB" id="8609648at2"/>
<feature type="transmembrane region" description="Helical" evidence="6">
    <location>
        <begin position="302"/>
        <end position="323"/>
    </location>
</feature>
<evidence type="ECO:0000256" key="4">
    <source>
        <dbReference type="ARBA" id="ARBA00022989"/>
    </source>
</evidence>
<feature type="transmembrane region" description="Helical" evidence="6">
    <location>
        <begin position="455"/>
        <end position="477"/>
    </location>
</feature>
<feature type="transmembrane region" description="Helical" evidence="6">
    <location>
        <begin position="242"/>
        <end position="260"/>
    </location>
</feature>
<protein>
    <submittedName>
        <fullName evidence="7">Sugar isomerase</fullName>
    </submittedName>
</protein>
<keyword evidence="8" id="KW-1185">Reference proteome</keyword>
<evidence type="ECO:0000256" key="2">
    <source>
        <dbReference type="ARBA" id="ARBA00022475"/>
    </source>
</evidence>
<name>A0A0W1AQU3_9BACL</name>
<gene>
    <name evidence="7" type="ORF">UQ64_01220</name>
</gene>
<feature type="transmembrane region" description="Helical" evidence="6">
    <location>
        <begin position="159"/>
        <end position="176"/>
    </location>
</feature>
<dbReference type="Proteomes" id="UP000054709">
    <property type="component" value="Unassembled WGS sequence"/>
</dbReference>
<reference evidence="7 8" key="1">
    <citation type="journal article" date="2015" name="Int. Biodeterior. Biodegradation">
        <title>Physiological and genetic screening methods for the isolation of methyl tert-butyl ether-degrading bacteria for bioremediation purposes.</title>
        <authorList>
            <person name="Guisado I.M."/>
            <person name="Purswani J."/>
            <person name="Gonzalez Lopez J."/>
            <person name="Pozo C."/>
        </authorList>
    </citation>
    <scope>NUCLEOTIDE SEQUENCE [LARGE SCALE GENOMIC DNA]</scope>
    <source>
        <strain evidence="7 8">SH7</strain>
    </source>
</reference>
<organism evidence="7 8">
    <name type="scientific">Paenibacillus etheri</name>
    <dbReference type="NCBI Taxonomy" id="1306852"/>
    <lineage>
        <taxon>Bacteria</taxon>
        <taxon>Bacillati</taxon>
        <taxon>Bacillota</taxon>
        <taxon>Bacilli</taxon>
        <taxon>Bacillales</taxon>
        <taxon>Paenibacillaceae</taxon>
        <taxon>Paenibacillus</taxon>
    </lineage>
</organism>
<evidence type="ECO:0000256" key="5">
    <source>
        <dbReference type="ARBA" id="ARBA00023136"/>
    </source>
</evidence>
<keyword evidence="7" id="KW-0413">Isomerase</keyword>
<feature type="transmembrane region" description="Helical" evidence="6">
    <location>
        <begin position="428"/>
        <end position="449"/>
    </location>
</feature>
<keyword evidence="3 6" id="KW-0812">Transmembrane</keyword>
<dbReference type="AlphaFoldDB" id="A0A0W1AQU3"/>
<evidence type="ECO:0000313" key="7">
    <source>
        <dbReference type="EMBL" id="KTD83708.1"/>
    </source>
</evidence>
<dbReference type="EMBL" id="LCZJ02000043">
    <property type="protein sequence ID" value="KTD83708.1"/>
    <property type="molecule type" value="Genomic_DNA"/>
</dbReference>
<feature type="transmembrane region" description="Helical" evidence="6">
    <location>
        <begin position="382"/>
        <end position="407"/>
    </location>
</feature>
<feature type="transmembrane region" description="Helical" evidence="6">
    <location>
        <begin position="120"/>
        <end position="139"/>
    </location>
</feature>
<sequence>MRAKRSILNLSFGLGSQLITIILGFFIPRLIMVNYGSEANGLIASIVQIISYLALLEAGVGAASIQALYKPVASDNKNHINSILAATSSYYKKTGIYYFFAVLLLAIVYPLVISSEIDKLSIMVIILLTGMGGAVNYYFQGKFKVLLAAEGKSYIETSIVTMANILNNVIRILLLLQGVNIIAVQASYFILTILQIVVFYIYINKHYKWINLNLKPDYEAIGQKNSVLVHEISYLVFRNTDVLILTIFTNLKIVSIYVMYNMIFTIVDNIVQTVNGSVKAALGQSYHESKEAFIKFYDAYEVYFMGLIFSILTVAYILILPFMKLYTAGVNDVNYIDMWLPILFVVIKLLTNARASSNNVITIAGHFKNTQNRSILESAINLVASIVFVIFMGIYGVLMGTIAALLYRSIDIVVYASRHLLNRSPWITIRRWLTNAVVFVGIILITTAIDIPIHSYLGLMIWGVLLGLVILPVYFLIASLMEREVFLYTWGHLKKYRYKLKSKMAAKPKVSSLSK</sequence>
<keyword evidence="2" id="KW-1003">Cell membrane</keyword>
<feature type="transmembrane region" description="Helical" evidence="6">
    <location>
        <begin position="96"/>
        <end position="114"/>
    </location>
</feature>
<dbReference type="PANTHER" id="PTHR30250">
    <property type="entry name" value="PST FAMILY PREDICTED COLANIC ACID TRANSPORTER"/>
    <property type="match status" value="1"/>
</dbReference>
<keyword evidence="4 6" id="KW-1133">Transmembrane helix</keyword>
<keyword evidence="5 6" id="KW-0472">Membrane</keyword>